<dbReference type="EMBL" id="QUSW01000005">
    <property type="protein sequence ID" value="RQP23096.1"/>
    <property type="molecule type" value="Genomic_DNA"/>
</dbReference>
<dbReference type="RefSeq" id="WP_124541841.1">
    <property type="nucleotide sequence ID" value="NZ_QUSW01000005.1"/>
</dbReference>
<reference evidence="3 4" key="1">
    <citation type="submission" date="2018-08" db="EMBL/GenBank/DDBJ databases">
        <authorList>
            <person name="Khan S.A."/>
            <person name="Jeon C.O."/>
            <person name="Chun B.H."/>
            <person name="Jeong S.E."/>
        </authorList>
    </citation>
    <scope>NUCLEOTIDE SEQUENCE [LARGE SCALE GENOMIC DNA]</scope>
    <source>
        <strain evidence="3 4">S-16</strain>
    </source>
</reference>
<feature type="domain" description="DUF4253" evidence="2">
    <location>
        <begin position="315"/>
        <end position="417"/>
    </location>
</feature>
<dbReference type="OrthoDB" id="3290673at2"/>
<name>A0A3N7HPP3_9BURK</name>
<dbReference type="AlphaFoldDB" id="A0A3N7HPP3"/>
<dbReference type="Proteomes" id="UP000267464">
    <property type="component" value="Unassembled WGS sequence"/>
</dbReference>
<proteinExistence type="predicted"/>
<gene>
    <name evidence="3" type="ORF">DZC73_18415</name>
</gene>
<accession>A0A3N7HPP3</accession>
<feature type="region of interest" description="Disordered" evidence="1">
    <location>
        <begin position="235"/>
        <end position="256"/>
    </location>
</feature>
<dbReference type="InterPro" id="IPR025349">
    <property type="entry name" value="DUF4253"/>
</dbReference>
<keyword evidence="4" id="KW-1185">Reference proteome</keyword>
<evidence type="ECO:0000313" key="3">
    <source>
        <dbReference type="EMBL" id="RQP23096.1"/>
    </source>
</evidence>
<sequence length="421" mass="46301">MSEVLDDASSSWKPTWTATQHIVASEGGVIEAGDVSLVVPPDALLTDTTLTLTFSALAQPGGDEPWSPYHETITLGPPRFQVKKPLRLTWDAAEYGEAQKAELVRKLLREATPEHMQAIQPEAVADARTPSERFAHHETQIFRACAAAVQGPDGPTPPITDPDQLAALLQGTVLAGATLTRLPLPEDPRQFALRIRLNNVEPLVAWSVARTLVAQTGRFPILTTAAQMSVDFQGEESFEQAHSGHEDAAGEHGIDTDISDSPYVDHVRAMVDVDLAQELEEARARFEERESTEECRSSSSAHLDWFGPSRWGAVLVLLPTPNSWETIAYQSWWGAQGEGPARAMSFFKRWNERHGAELICNYGTMLQFVVPNPPTDADTALDLAKEQAANGYDTVCLPGLSTREHARALLSLRRWFLRSQP</sequence>
<reference evidence="3 4" key="2">
    <citation type="submission" date="2018-12" db="EMBL/GenBank/DDBJ databases">
        <title>Rhizobacter gummiphilus sp. nov., a rubber-degrading bacterium isolated from the soil of a botanical garden in Japan.</title>
        <authorList>
            <person name="Shunsuke S.S."/>
        </authorList>
    </citation>
    <scope>NUCLEOTIDE SEQUENCE [LARGE SCALE GENOMIC DNA]</scope>
    <source>
        <strain evidence="3 4">S-16</strain>
    </source>
</reference>
<evidence type="ECO:0000259" key="2">
    <source>
        <dbReference type="Pfam" id="PF14062"/>
    </source>
</evidence>
<feature type="compositionally biased region" description="Basic and acidic residues" evidence="1">
    <location>
        <begin position="242"/>
        <end position="255"/>
    </location>
</feature>
<organism evidence="3 4">
    <name type="scientific">Piscinibacter terrae</name>
    <dbReference type="NCBI Taxonomy" id="2496871"/>
    <lineage>
        <taxon>Bacteria</taxon>
        <taxon>Pseudomonadati</taxon>
        <taxon>Pseudomonadota</taxon>
        <taxon>Betaproteobacteria</taxon>
        <taxon>Burkholderiales</taxon>
        <taxon>Sphaerotilaceae</taxon>
        <taxon>Piscinibacter</taxon>
    </lineage>
</organism>
<protein>
    <submittedName>
        <fullName evidence="3">DUF4253 domain-containing protein</fullName>
    </submittedName>
</protein>
<comment type="caution">
    <text evidence="3">The sequence shown here is derived from an EMBL/GenBank/DDBJ whole genome shotgun (WGS) entry which is preliminary data.</text>
</comment>
<evidence type="ECO:0000256" key="1">
    <source>
        <dbReference type="SAM" id="MobiDB-lite"/>
    </source>
</evidence>
<dbReference type="Pfam" id="PF14062">
    <property type="entry name" value="DUF4253"/>
    <property type="match status" value="1"/>
</dbReference>
<evidence type="ECO:0000313" key="4">
    <source>
        <dbReference type="Proteomes" id="UP000267464"/>
    </source>
</evidence>